<evidence type="ECO:0000313" key="2">
    <source>
        <dbReference type="EMBL" id="KAJ3747600.1"/>
    </source>
</evidence>
<accession>A0A9W8P5S6</accession>
<evidence type="ECO:0000256" key="1">
    <source>
        <dbReference type="SAM" id="MobiDB-lite"/>
    </source>
</evidence>
<feature type="compositionally biased region" description="Polar residues" evidence="1">
    <location>
        <begin position="66"/>
        <end position="76"/>
    </location>
</feature>
<organism evidence="2 3">
    <name type="scientific">Lentinula detonsa</name>
    <dbReference type="NCBI Taxonomy" id="2804962"/>
    <lineage>
        <taxon>Eukaryota</taxon>
        <taxon>Fungi</taxon>
        <taxon>Dikarya</taxon>
        <taxon>Basidiomycota</taxon>
        <taxon>Agaricomycotina</taxon>
        <taxon>Agaricomycetes</taxon>
        <taxon>Agaricomycetidae</taxon>
        <taxon>Agaricales</taxon>
        <taxon>Marasmiineae</taxon>
        <taxon>Omphalotaceae</taxon>
        <taxon>Lentinula</taxon>
    </lineage>
</organism>
<gene>
    <name evidence="2" type="ORF">DFH05DRAFT_1555576</name>
</gene>
<sequence>MNGKCSRSVEEKRSRLMFNLDIDREMYGALLKSYQEEKPLECLNHDLVQVPRSQNRPVKLVDPVATSKSSSHTSKVPTSHQQTSTQKKTPSAPESVSTQGPEKPSTLKSTKKPKFFASASGQKQLIADTNATKQNSYSDSDEFVPETEDFDDSEEDLRSILRRSKSRSQPSTPRKSFELDNITKTPRTSVKITHTSSSGSEKSANESRAKAASNSNSERLINSQNVTALQREPPARPSLPQGMDVDKFVKLHIIKNKVLSLMQPASSSMQAKLQEISFDIEDIAASYLPDVNHSVGDAQWDQAVRSSGVSKRLRFGSADRAQEEDELFTPRKKQKVRDVDDVDDDVDDNGDKDYDKASTLKTPAIMKRVCLRRTRVSN</sequence>
<feature type="compositionally biased region" description="Polar residues" evidence="1">
    <location>
        <begin position="212"/>
        <end position="228"/>
    </location>
</feature>
<evidence type="ECO:0000313" key="3">
    <source>
        <dbReference type="Proteomes" id="UP001142393"/>
    </source>
</evidence>
<feature type="compositionally biased region" description="Polar residues" evidence="1">
    <location>
        <begin position="182"/>
        <end position="195"/>
    </location>
</feature>
<dbReference type="Proteomes" id="UP001142393">
    <property type="component" value="Unassembled WGS sequence"/>
</dbReference>
<protein>
    <submittedName>
        <fullName evidence="2">Uncharacterized protein</fullName>
    </submittedName>
</protein>
<feature type="compositionally biased region" description="Acidic residues" evidence="1">
    <location>
        <begin position="139"/>
        <end position="155"/>
    </location>
</feature>
<keyword evidence="3" id="KW-1185">Reference proteome</keyword>
<comment type="caution">
    <text evidence="2">The sequence shown here is derived from an EMBL/GenBank/DDBJ whole genome shotgun (WGS) entry which is preliminary data.</text>
</comment>
<feature type="compositionally biased region" description="Low complexity" evidence="1">
    <location>
        <begin position="77"/>
        <end position="91"/>
    </location>
</feature>
<dbReference type="AlphaFoldDB" id="A0A9W8P5S6"/>
<name>A0A9W8P5S6_9AGAR</name>
<feature type="compositionally biased region" description="Polar residues" evidence="1">
    <location>
        <begin position="119"/>
        <end position="138"/>
    </location>
</feature>
<feature type="region of interest" description="Disordered" evidence="1">
    <location>
        <begin position="48"/>
        <end position="241"/>
    </location>
</feature>
<reference evidence="2 3" key="1">
    <citation type="journal article" date="2023" name="Proc. Natl. Acad. Sci. U.S.A.">
        <title>A global phylogenomic analysis of the shiitake genus Lentinula.</title>
        <authorList>
            <person name="Sierra-Patev S."/>
            <person name="Min B."/>
            <person name="Naranjo-Ortiz M."/>
            <person name="Looney B."/>
            <person name="Konkel Z."/>
            <person name="Slot J.C."/>
            <person name="Sakamoto Y."/>
            <person name="Steenwyk J.L."/>
            <person name="Rokas A."/>
            <person name="Carro J."/>
            <person name="Camarero S."/>
            <person name="Ferreira P."/>
            <person name="Molpeceres G."/>
            <person name="Ruiz-Duenas F.J."/>
            <person name="Serrano A."/>
            <person name="Henrissat B."/>
            <person name="Drula E."/>
            <person name="Hughes K.W."/>
            <person name="Mata J.L."/>
            <person name="Ishikawa N.K."/>
            <person name="Vargas-Isla R."/>
            <person name="Ushijima S."/>
            <person name="Smith C.A."/>
            <person name="Donoghue J."/>
            <person name="Ahrendt S."/>
            <person name="Andreopoulos W."/>
            <person name="He G."/>
            <person name="LaButti K."/>
            <person name="Lipzen A."/>
            <person name="Ng V."/>
            <person name="Riley R."/>
            <person name="Sandor L."/>
            <person name="Barry K."/>
            <person name="Martinez A.T."/>
            <person name="Xiao Y."/>
            <person name="Gibbons J.G."/>
            <person name="Terashima K."/>
            <person name="Grigoriev I.V."/>
            <person name="Hibbett D."/>
        </authorList>
    </citation>
    <scope>NUCLEOTIDE SEQUENCE [LARGE SCALE GENOMIC DNA]</scope>
    <source>
        <strain evidence="2 3">TFB7810</strain>
    </source>
</reference>
<proteinExistence type="predicted"/>
<feature type="region of interest" description="Disordered" evidence="1">
    <location>
        <begin position="315"/>
        <end position="357"/>
    </location>
</feature>
<dbReference type="EMBL" id="JANVFU010000003">
    <property type="protein sequence ID" value="KAJ3747600.1"/>
    <property type="molecule type" value="Genomic_DNA"/>
</dbReference>